<dbReference type="STRING" id="37001.A0A1A9WQY1"/>
<accession>A0A1A9WQY1</accession>
<dbReference type="EnsemblMetazoa" id="GBRI028874-RA">
    <property type="protein sequence ID" value="GBRI028874-PA"/>
    <property type="gene ID" value="GBRI028874"/>
</dbReference>
<dbReference type="Proteomes" id="UP000091820">
    <property type="component" value="Unassembled WGS sequence"/>
</dbReference>
<proteinExistence type="predicted"/>
<sequence>MIHDNFSTSSFDSPTTLPANRIKALERSPLCILLVKPKRCYGRKFKKEMRTKLEEKPEFIVNYVDNSDEEDLLPIEDTLTGEQLVDLNSKKSEDASHGDHDGIGEEETFKVKQSKF</sequence>
<reference evidence="3" key="1">
    <citation type="submission" date="2014-03" db="EMBL/GenBank/DDBJ databases">
        <authorList>
            <person name="Aksoy S."/>
            <person name="Warren W."/>
            <person name="Wilson R.K."/>
        </authorList>
    </citation>
    <scope>NUCLEOTIDE SEQUENCE [LARGE SCALE GENOMIC DNA]</scope>
    <source>
        <strain evidence="3">IAEA</strain>
    </source>
</reference>
<keyword evidence="3" id="KW-1185">Reference proteome</keyword>
<dbReference type="AlphaFoldDB" id="A0A1A9WQY1"/>
<organism evidence="2 3">
    <name type="scientific">Glossina brevipalpis</name>
    <dbReference type="NCBI Taxonomy" id="37001"/>
    <lineage>
        <taxon>Eukaryota</taxon>
        <taxon>Metazoa</taxon>
        <taxon>Ecdysozoa</taxon>
        <taxon>Arthropoda</taxon>
        <taxon>Hexapoda</taxon>
        <taxon>Insecta</taxon>
        <taxon>Pterygota</taxon>
        <taxon>Neoptera</taxon>
        <taxon>Endopterygota</taxon>
        <taxon>Diptera</taxon>
        <taxon>Brachycera</taxon>
        <taxon>Muscomorpha</taxon>
        <taxon>Hippoboscoidea</taxon>
        <taxon>Glossinidae</taxon>
        <taxon>Glossina</taxon>
    </lineage>
</organism>
<protein>
    <submittedName>
        <fullName evidence="2">Uncharacterized protein</fullName>
    </submittedName>
</protein>
<dbReference type="VEuPathDB" id="VectorBase:GBRI028874"/>
<evidence type="ECO:0000256" key="1">
    <source>
        <dbReference type="SAM" id="MobiDB-lite"/>
    </source>
</evidence>
<evidence type="ECO:0000313" key="3">
    <source>
        <dbReference type="Proteomes" id="UP000091820"/>
    </source>
</evidence>
<name>A0A1A9WQY1_9MUSC</name>
<feature type="region of interest" description="Disordered" evidence="1">
    <location>
        <begin position="88"/>
        <end position="116"/>
    </location>
</feature>
<feature type="compositionally biased region" description="Basic and acidic residues" evidence="1">
    <location>
        <begin position="88"/>
        <end position="110"/>
    </location>
</feature>
<reference evidence="2" key="2">
    <citation type="submission" date="2020-05" db="UniProtKB">
        <authorList>
            <consortium name="EnsemblMetazoa"/>
        </authorList>
    </citation>
    <scope>IDENTIFICATION</scope>
    <source>
        <strain evidence="2">IAEA</strain>
    </source>
</reference>
<evidence type="ECO:0000313" key="2">
    <source>
        <dbReference type="EnsemblMetazoa" id="GBRI028874-PA"/>
    </source>
</evidence>